<organism evidence="2 3">
    <name type="scientific">Stenotrophomonas tumulicola</name>
    <dbReference type="NCBI Taxonomy" id="1685415"/>
    <lineage>
        <taxon>Bacteria</taxon>
        <taxon>Pseudomonadati</taxon>
        <taxon>Pseudomonadota</taxon>
        <taxon>Gammaproteobacteria</taxon>
        <taxon>Lysobacterales</taxon>
        <taxon>Lysobacteraceae</taxon>
        <taxon>Stenotrophomonas</taxon>
    </lineage>
</organism>
<protein>
    <recommendedName>
        <fullName evidence="4">Integrase catalytic domain-containing protein</fullName>
    </recommendedName>
</protein>
<name>A0A7W3FKR3_9GAMM</name>
<feature type="region of interest" description="Disordered" evidence="1">
    <location>
        <begin position="577"/>
        <end position="612"/>
    </location>
</feature>
<gene>
    <name evidence="2" type="ORF">H4O11_04155</name>
</gene>
<reference evidence="2 3" key="1">
    <citation type="submission" date="2020-08" db="EMBL/GenBank/DDBJ databases">
        <title>Stenotrophomonas tumulicola JCM 30961.</title>
        <authorList>
            <person name="Deng Y."/>
        </authorList>
    </citation>
    <scope>NUCLEOTIDE SEQUENCE [LARGE SCALE GENOMIC DNA]</scope>
    <source>
        <strain evidence="2 3">JCM 30961</strain>
    </source>
</reference>
<dbReference type="AlphaFoldDB" id="A0A7W3FKR3"/>
<evidence type="ECO:0008006" key="4">
    <source>
        <dbReference type="Google" id="ProtNLM"/>
    </source>
</evidence>
<dbReference type="RefSeq" id="WP_146027616.1">
    <property type="nucleotide sequence ID" value="NZ_JACGXS010000001.1"/>
</dbReference>
<keyword evidence="3" id="KW-1185">Reference proteome</keyword>
<dbReference type="EMBL" id="JACGXS010000001">
    <property type="protein sequence ID" value="MBA8680997.1"/>
    <property type="molecule type" value="Genomic_DNA"/>
</dbReference>
<evidence type="ECO:0000256" key="1">
    <source>
        <dbReference type="SAM" id="MobiDB-lite"/>
    </source>
</evidence>
<sequence length="629" mass="70070">MSGVSREELLSWDLLSPQGLTSNQLKSYQARVDAVHAVVAGSSIAAVAKRHGLNAKTLALTLRNTQQTSPDGRPWGWRACLPYRVRNTSQRLAAEFPAAAGPGAFNSFLRKLPEFEEMLIGYAGPLPSRNERSPKFDRFFKLLKKTVQKSVPADRYPANDKSCARRSVLQYLKRLRQGSPFVDDGFEIEDATLASQLNEVFALQMGDWVQFDGHSLDTNFNVEGEDADGNPFFQTITKTWLIVGYFALMRLCSSWWLSFSTNYNGTEFNAACAESLRERSVRDLVVPSMNYEPGACIGSLSVIGFVATGAITSVDNAMAHKLKVNRLRMASELMGVIHLGHSHVPETRGHLEAWNKRMEEAVVRKLPGGFRPAGELSDATKTNGYKFENFPMQPTALEDLMDVTIAASNISPINTLQNRTPVEALQSFAASGGWLFATKDHEDRARSLSKHNFSVTIRGDRRKRRQPYARFGHAKYRAASMKNRWDLLGQKFAAEVDIHDGRFLHLYTASGELFVVLRALRPWGRSPHSLALRRLIQRRSRTDGFEISGAEDAVIAYREHVRRNFSSEHGAALAATRHRRDLDAASEASPVAKETTLPLAETGQQRAPAEDLFVPITGRVNLGRKGPKQ</sequence>
<evidence type="ECO:0000313" key="3">
    <source>
        <dbReference type="Proteomes" id="UP000547058"/>
    </source>
</evidence>
<evidence type="ECO:0000313" key="2">
    <source>
        <dbReference type="EMBL" id="MBA8680997.1"/>
    </source>
</evidence>
<accession>A0A7W3FKR3</accession>
<comment type="caution">
    <text evidence="2">The sequence shown here is derived from an EMBL/GenBank/DDBJ whole genome shotgun (WGS) entry which is preliminary data.</text>
</comment>
<dbReference type="Proteomes" id="UP000547058">
    <property type="component" value="Unassembled WGS sequence"/>
</dbReference>
<proteinExistence type="predicted"/>